<dbReference type="InterPro" id="IPR036188">
    <property type="entry name" value="FAD/NAD-bd_sf"/>
</dbReference>
<sequence length="549" mass="61094">MTKHHNEAAPFRSQHPEKINAYLVGGGIASLASAVHLLHDAKVPASQIHILESSSVPGGSMDGAGTAESGYVLRGGRMLNFSYLCTYELLATIPSLSDPKKTVMQEIEEFNAIPENKTNAHARLVAKGAEGPEIVDVKQLGLSMKDRLDLVHMSLQTEGSLGTKKITDCFGEAFFETKFWYMWATMFAFQPWHSAVEFRRYLHRFIHEFKRINTLAGVDRTPLNQHDSIILPIETYLKAQGVDFRYNTRVTRFSFQESPQITVNEIHTDSKGTTGVIHVQDFDIVFATIGSMTACSSIGSNTKAPAPIPSTQDALKAPDGTWALWDSLTHSQHGAAFGNPSSFYTRPTESNWLSFTVTLHDPSFFSRLVEWSGNTPGTGALITFKDSTWLMSIVVPKQPHFLNQPEDVQVFWGYALFPDKIGDFVKKPMEACSGQEILNELLGHLNFPQHPTLESATTIPCMMPYITSQFLTRAHKDRPKVIPEGSTNLALLGQYVEIDEDTVFTVEYSVRGAQMAVYEMMGVNKKPKAIYKGEHDVRVLAEALKMLIT</sequence>
<dbReference type="GO" id="GO:0006631">
    <property type="term" value="P:fatty acid metabolic process"/>
    <property type="evidence" value="ECO:0007669"/>
    <property type="project" value="InterPro"/>
</dbReference>
<reference evidence="1 2" key="1">
    <citation type="journal article" date="2018" name="IMA Fungus">
        <title>IMA Genome-F 9: Draft genome sequence of Annulohypoxylon stygium, Aspergillus mulundensis, Berkeleyomyces basicola (syn. Thielaviopsis basicola), Ceratocystis smalleyi, two Cercospora beticola strains, Coleophoma cylindrospora, Fusarium fracticaudum, Phialophora cf. hyalina, and Morchella septimelata.</title>
        <authorList>
            <person name="Wingfield B.D."/>
            <person name="Bills G.F."/>
            <person name="Dong Y."/>
            <person name="Huang W."/>
            <person name="Nel W.J."/>
            <person name="Swalarsk-Parry B.S."/>
            <person name="Vaghefi N."/>
            <person name="Wilken P.M."/>
            <person name="An Z."/>
            <person name="de Beer Z.W."/>
            <person name="De Vos L."/>
            <person name="Chen L."/>
            <person name="Duong T.A."/>
            <person name="Gao Y."/>
            <person name="Hammerbacher A."/>
            <person name="Kikkert J.R."/>
            <person name="Li Y."/>
            <person name="Li H."/>
            <person name="Li K."/>
            <person name="Li Q."/>
            <person name="Liu X."/>
            <person name="Ma X."/>
            <person name="Naidoo K."/>
            <person name="Pethybridge S.J."/>
            <person name="Sun J."/>
            <person name="Steenkamp E.T."/>
            <person name="van der Nest M.A."/>
            <person name="van Wyk S."/>
            <person name="Wingfield M.J."/>
            <person name="Xiong C."/>
            <person name="Yue Q."/>
            <person name="Zhang X."/>
        </authorList>
    </citation>
    <scope>NUCLEOTIDE SEQUENCE [LARGE SCALE GENOMIC DNA]</scope>
    <source>
        <strain evidence="1 2">BP 5553</strain>
    </source>
</reference>
<comment type="caution">
    <text evidence="1">The sequence shown here is derived from an EMBL/GenBank/DDBJ whole genome shotgun (WGS) entry which is preliminary data.</text>
</comment>
<dbReference type="OrthoDB" id="545169at2759"/>
<evidence type="ECO:0008006" key="3">
    <source>
        <dbReference type="Google" id="ProtNLM"/>
    </source>
</evidence>
<organism evidence="1 2">
    <name type="scientific">Venustampulla echinocandica</name>
    <dbReference type="NCBI Taxonomy" id="2656787"/>
    <lineage>
        <taxon>Eukaryota</taxon>
        <taxon>Fungi</taxon>
        <taxon>Dikarya</taxon>
        <taxon>Ascomycota</taxon>
        <taxon>Pezizomycotina</taxon>
        <taxon>Leotiomycetes</taxon>
        <taxon>Helotiales</taxon>
        <taxon>Pleuroascaceae</taxon>
        <taxon>Venustampulla</taxon>
    </lineage>
</organism>
<gene>
    <name evidence="1" type="ORF">BP5553_08427</name>
</gene>
<proteinExistence type="predicted"/>
<dbReference type="GeneID" id="43601276"/>
<dbReference type="Gene3D" id="3.50.50.60">
    <property type="entry name" value="FAD/NAD(P)-binding domain"/>
    <property type="match status" value="2"/>
</dbReference>
<dbReference type="RefSeq" id="XP_031866481.1">
    <property type="nucleotide sequence ID" value="XM_032017050.1"/>
</dbReference>
<dbReference type="STRING" id="2656787.A0A370TE82"/>
<keyword evidence="2" id="KW-1185">Reference proteome</keyword>
<protein>
    <recommendedName>
        <fullName evidence="3">Oleate hydratase</fullName>
    </recommendedName>
</protein>
<evidence type="ECO:0000313" key="1">
    <source>
        <dbReference type="EMBL" id="RDL32988.1"/>
    </source>
</evidence>
<dbReference type="Pfam" id="PF06100">
    <property type="entry name" value="MCRA"/>
    <property type="match status" value="1"/>
</dbReference>
<dbReference type="EMBL" id="NPIC01000009">
    <property type="protein sequence ID" value="RDL32988.1"/>
    <property type="molecule type" value="Genomic_DNA"/>
</dbReference>
<dbReference type="SUPFAM" id="SSF51905">
    <property type="entry name" value="FAD/NAD(P)-binding domain"/>
    <property type="match status" value="1"/>
</dbReference>
<dbReference type="Gene3D" id="3.30.9.80">
    <property type="match status" value="1"/>
</dbReference>
<dbReference type="NCBIfam" id="NF010584">
    <property type="entry name" value="PRK13977.1"/>
    <property type="match status" value="1"/>
</dbReference>
<dbReference type="AlphaFoldDB" id="A0A370TE82"/>
<dbReference type="Proteomes" id="UP000254866">
    <property type="component" value="Unassembled WGS sequence"/>
</dbReference>
<dbReference type="PANTHER" id="PTHR37417:SF2">
    <property type="entry name" value="67 KDA MYOSIN-CROSS-REACTIVE ANTIGEN FAMILY PROTEIN (AFU_ORTHOLOGUE AFUA_5G09970)"/>
    <property type="match status" value="1"/>
</dbReference>
<dbReference type="PANTHER" id="PTHR37417">
    <property type="entry name" value="67 KDA MYOSIN-CROSS-REACTIVE ANTIGEN FAMILY PROTEIN (AFU_ORTHOLOGUE AFUA_5G09970)"/>
    <property type="match status" value="1"/>
</dbReference>
<name>A0A370TE82_9HELO</name>
<dbReference type="GO" id="GO:0050151">
    <property type="term" value="F:oleate hydratase activity"/>
    <property type="evidence" value="ECO:0007669"/>
    <property type="project" value="InterPro"/>
</dbReference>
<dbReference type="InterPro" id="IPR010354">
    <property type="entry name" value="Oleate_hydratase"/>
</dbReference>
<dbReference type="GO" id="GO:0071949">
    <property type="term" value="F:FAD binding"/>
    <property type="evidence" value="ECO:0007669"/>
    <property type="project" value="InterPro"/>
</dbReference>
<accession>A0A370TE82</accession>
<evidence type="ECO:0000313" key="2">
    <source>
        <dbReference type="Proteomes" id="UP000254866"/>
    </source>
</evidence>